<dbReference type="PANTHER" id="PTHR46250:SF18">
    <property type="entry name" value="MYB_SANT-LIKE DOMAIN-CONTAINING PROTEIN"/>
    <property type="match status" value="1"/>
</dbReference>
<evidence type="ECO:0000256" key="1">
    <source>
        <dbReference type="SAM" id="MobiDB-lite"/>
    </source>
</evidence>
<sequence>MAEHDRGSRSTPKSHPAAKDLFNKSFPHYDELLYVFGKDRAMGDRAETFTDFWVKRSCWVRGICRKRCVGYGLPANVQSVIEHVA</sequence>
<protein>
    <submittedName>
        <fullName evidence="2">Uncharacterized protein</fullName>
    </submittedName>
</protein>
<proteinExistence type="predicted"/>
<dbReference type="Gramene" id="MELO3C032209.2.1">
    <property type="protein sequence ID" value="MELO3C032209.2.1"/>
    <property type="gene ID" value="MELO3C032209.2"/>
</dbReference>
<dbReference type="PANTHER" id="PTHR46250">
    <property type="entry name" value="MYB/SANT-LIKE DNA-BINDING DOMAIN PROTEIN-RELATED"/>
    <property type="match status" value="1"/>
</dbReference>
<accession>A0A9I9EDD4</accession>
<evidence type="ECO:0000313" key="2">
    <source>
        <dbReference type="EnsemblPlants" id="MELO3C032209.2.1"/>
    </source>
</evidence>
<dbReference type="AlphaFoldDB" id="A0A9I9EDD4"/>
<dbReference type="EnsemblPlants" id="MELO3C032209.2.1">
    <property type="protein sequence ID" value="MELO3C032209.2.1"/>
    <property type="gene ID" value="MELO3C032209.2"/>
</dbReference>
<reference evidence="2" key="1">
    <citation type="submission" date="2023-03" db="UniProtKB">
        <authorList>
            <consortium name="EnsemblPlants"/>
        </authorList>
    </citation>
    <scope>IDENTIFICATION</scope>
</reference>
<name>A0A9I9EDD4_CUCME</name>
<organism evidence="2">
    <name type="scientific">Cucumis melo</name>
    <name type="common">Muskmelon</name>
    <dbReference type="NCBI Taxonomy" id="3656"/>
    <lineage>
        <taxon>Eukaryota</taxon>
        <taxon>Viridiplantae</taxon>
        <taxon>Streptophyta</taxon>
        <taxon>Embryophyta</taxon>
        <taxon>Tracheophyta</taxon>
        <taxon>Spermatophyta</taxon>
        <taxon>Magnoliopsida</taxon>
        <taxon>eudicotyledons</taxon>
        <taxon>Gunneridae</taxon>
        <taxon>Pentapetalae</taxon>
        <taxon>rosids</taxon>
        <taxon>fabids</taxon>
        <taxon>Cucurbitales</taxon>
        <taxon>Cucurbitaceae</taxon>
        <taxon>Benincaseae</taxon>
        <taxon>Cucumis</taxon>
    </lineage>
</organism>
<feature type="region of interest" description="Disordered" evidence="1">
    <location>
        <begin position="1"/>
        <end position="20"/>
    </location>
</feature>